<dbReference type="SUPFAM" id="SSF52047">
    <property type="entry name" value="RNI-like"/>
    <property type="match status" value="1"/>
</dbReference>
<dbReference type="OMA" id="ICHSELA"/>
<dbReference type="OrthoDB" id="423607at2759"/>
<protein>
    <submittedName>
        <fullName evidence="1">Uncharacterized protein</fullName>
    </submittedName>
</protein>
<dbReference type="EMBL" id="GL871497">
    <property type="protein sequence ID" value="EGC29031.1"/>
    <property type="molecule type" value="Genomic_DNA"/>
</dbReference>
<dbReference type="Proteomes" id="UP000001064">
    <property type="component" value="Unassembled WGS sequence"/>
</dbReference>
<dbReference type="PANTHER" id="PTHR46433">
    <property type="entry name" value="ANK_REP_REGION DOMAIN-CONTAINING PROTEIN-RELATED"/>
    <property type="match status" value="1"/>
</dbReference>
<keyword evidence="2" id="KW-1185">Reference proteome</keyword>
<gene>
    <name evidence="1" type="ORF">DICPUDRAFT_84919</name>
</gene>
<accession>F1A448</accession>
<name>F1A448_DICPU</name>
<dbReference type="GeneID" id="10506745"/>
<dbReference type="RefSeq" id="XP_003294441.1">
    <property type="nucleotide sequence ID" value="XM_003294393.1"/>
</dbReference>
<reference evidence="2" key="1">
    <citation type="journal article" date="2011" name="Genome Biol.">
        <title>Comparative genomics of the social amoebae Dictyostelium discoideum and Dictyostelium purpureum.</title>
        <authorList>
            <consortium name="US DOE Joint Genome Institute (JGI-PGF)"/>
            <person name="Sucgang R."/>
            <person name="Kuo A."/>
            <person name="Tian X."/>
            <person name="Salerno W."/>
            <person name="Parikh A."/>
            <person name="Feasley C.L."/>
            <person name="Dalin E."/>
            <person name="Tu H."/>
            <person name="Huang E."/>
            <person name="Barry K."/>
            <person name="Lindquist E."/>
            <person name="Shapiro H."/>
            <person name="Bruce D."/>
            <person name="Schmutz J."/>
            <person name="Salamov A."/>
            <person name="Fey P."/>
            <person name="Gaudet P."/>
            <person name="Anjard C."/>
            <person name="Babu M.M."/>
            <person name="Basu S."/>
            <person name="Bushmanova Y."/>
            <person name="van der Wel H."/>
            <person name="Katoh-Kurasawa M."/>
            <person name="Dinh C."/>
            <person name="Coutinho P.M."/>
            <person name="Saito T."/>
            <person name="Elias M."/>
            <person name="Schaap P."/>
            <person name="Kay R.R."/>
            <person name="Henrissat B."/>
            <person name="Eichinger L."/>
            <person name="Rivero F."/>
            <person name="Putnam N.H."/>
            <person name="West C.M."/>
            <person name="Loomis W.F."/>
            <person name="Chisholm R.L."/>
            <person name="Shaulsky G."/>
            <person name="Strassmann J.E."/>
            <person name="Queller D.C."/>
            <person name="Kuspa A."/>
            <person name="Grigoriev I.V."/>
        </authorList>
    </citation>
    <scope>NUCLEOTIDE SEQUENCE [LARGE SCALE GENOMIC DNA]</scope>
    <source>
        <strain evidence="2">QSDP1</strain>
    </source>
</reference>
<proteinExistence type="predicted"/>
<dbReference type="VEuPathDB" id="AmoebaDB:DICPUDRAFT_84919"/>
<evidence type="ECO:0000313" key="2">
    <source>
        <dbReference type="Proteomes" id="UP000001064"/>
    </source>
</evidence>
<evidence type="ECO:0000313" key="1">
    <source>
        <dbReference type="EMBL" id="EGC29031.1"/>
    </source>
</evidence>
<dbReference type="KEGG" id="dpp:DICPUDRAFT_84919"/>
<sequence length="1608" mass="186985">MDNNQKILNNNINNLCAISQIQNTRKTLKNLNLENEIPWVSKCKKRQKKIKTPDKLISRVTSNLLNLLANMSDNNPLFSEINKQIVKANQLIGEIPEENNEIIESLKNLITVYSKYREDIVKKIENFKKSLNDNEDNNNNFNFNDEDLDYFFQPVVKILKEDLLPREILLTLAFKIASFCTKKNEFVKNNKYGISCGSIINSVYFKVDNGSGFLCPVRENAVYTFYKIFFNSETYISPTQMIFLKKMPITVAEIKGRLNKKDLKFQNRILPNVIQMEPKLLEMMDFMCKCTQISIQASHLISGIPFNDFLEQQKDNTSNLSSFIDIKSFSIHFISSLLLLPNDSKPDNFILQDNKTLVGIDNDCSILNDEFQKTKDNYYVKSKNIFYTLPLMDEFIDNSIIDIFKEMDIELFILEWLGKSNQKEILIGKMLREIINSSDIEMYKNTLSLPTAIPDGWITKFINRFTKIKEEFNSFDTPVTHRQLFKKISPFLSLYYESLAKWAAKIPVEKRLEDYKSDFNYQMFLLYVEKLPFIQMCDEHSGLEQKDLLPIYENLKKSEFLYPIENKLLFQYQKHQYSTIEELITFQLRSTVYSKENFNIERLSRFFKIINNLTMNETNLTIKLSSENFHSTWEHNKYLILLRLIKNGESETTIENTIKIFEIDLNIELSKKKESTFHCVIRSKQSNEIKIKQLEVLKRYGADIEVINEHGSNTTPLDYAAMEENNQLFVWFIKNGSGSKSMDLKTCASFYYGLLYSEKKELEPYMNSLYHINQKLAWKFATKSLLPVNEESKTETKTNTKSNSKIVKTFKKTRILKEEYINQIFETDGNILIPKKNNLGKSAVPFIEDFGLRIYFKFYPIYPGNEKSVFILSDLLFGLCTPFSKVVVIEKIFPVLLIQHVPGEELIYKLIKESSPIRNTIHSNEFSIESIDEKDLIQKPIELDQIQEKNLSKQLILAMLINDADGNFGNFIISKVSPNQYRIVSIDNELAFAPPIITNGKPIKSIGSSNALLVLDLMFKKVDISTIEELKSINIEEIIQKWLKKLEKKHNQSTKLFYKINDLISASTIVGIPMYENLIYKIHTKLLRLKKDLTNEMTYFDVFILLEPELAIRVKPILYNPSLSPFKRYTTLKELKLKSKTSQISGNTNPINLLLETSIIPYYMDIIKMGNFKPNNAIAEFNRIMEQVNQLNNIKSNQPLNTTFLPAAIEMVLYDLNFGALTKQEEINFFNFIKKNILNVCSVYIKGSKIFSSNHFDRLFSPTPITRINITNSPTFEGFLDKVFVSLTHLYVEGCSNLTKIRIKAKNLIYLNASRCPLIEEIILGTPHLECLLLKDTITNKNYLLLDIVSKYKNLKLLDIGFSKETQIDSLELYFILPDLKQFLANNLIGIEKLIIYMPQVKKFEANLSTANFIFDGKAYYDNNKYTQLAESKKRRILINIFGSNNSFSHYFLNYFEHNVKSLGIGCILSLNFRSSLSMCFTEKKKDFYFQTLFCNSFIFVILELDNDDSRKLINENLKCYFGNNKKFTNHIKFILITIGEEKTNQSKIKSLKKNLDFSFEINIPTVKVSTPVRKVLRKSETSKKTNYIDPDQIYSWTKDLVLLNNLS</sequence>
<dbReference type="InParanoid" id="F1A448"/>
<organism evidence="1 2">
    <name type="scientific">Dictyostelium purpureum</name>
    <name type="common">Slime mold</name>
    <dbReference type="NCBI Taxonomy" id="5786"/>
    <lineage>
        <taxon>Eukaryota</taxon>
        <taxon>Amoebozoa</taxon>
        <taxon>Evosea</taxon>
        <taxon>Eumycetozoa</taxon>
        <taxon>Dictyostelia</taxon>
        <taxon>Dictyosteliales</taxon>
        <taxon>Dictyosteliaceae</taxon>
        <taxon>Dictyostelium</taxon>
    </lineage>
</organism>
<dbReference type="PANTHER" id="PTHR46433:SF1">
    <property type="entry name" value="ANKYRIN REPEAT-CONTAINING PROTEIN"/>
    <property type="match status" value="1"/>
</dbReference>